<reference evidence="2" key="1">
    <citation type="journal article" date="2023" name="Nat. Plants">
        <title>Single-cell RNA sequencing provides a high-resolution roadmap for understanding the multicellular compartmentation of specialized metabolism.</title>
        <authorList>
            <person name="Sun S."/>
            <person name="Shen X."/>
            <person name="Li Y."/>
            <person name="Li Y."/>
            <person name="Wang S."/>
            <person name="Li R."/>
            <person name="Zhang H."/>
            <person name="Shen G."/>
            <person name="Guo B."/>
            <person name="Wei J."/>
            <person name="Xu J."/>
            <person name="St-Pierre B."/>
            <person name="Chen S."/>
            <person name="Sun C."/>
        </authorList>
    </citation>
    <scope>NUCLEOTIDE SEQUENCE [LARGE SCALE GENOMIC DNA]</scope>
</reference>
<accession>A0ACC0ASN7</accession>
<organism evidence="1 2">
    <name type="scientific">Catharanthus roseus</name>
    <name type="common">Madagascar periwinkle</name>
    <name type="synonym">Vinca rosea</name>
    <dbReference type="NCBI Taxonomy" id="4058"/>
    <lineage>
        <taxon>Eukaryota</taxon>
        <taxon>Viridiplantae</taxon>
        <taxon>Streptophyta</taxon>
        <taxon>Embryophyta</taxon>
        <taxon>Tracheophyta</taxon>
        <taxon>Spermatophyta</taxon>
        <taxon>Magnoliopsida</taxon>
        <taxon>eudicotyledons</taxon>
        <taxon>Gunneridae</taxon>
        <taxon>Pentapetalae</taxon>
        <taxon>asterids</taxon>
        <taxon>lamiids</taxon>
        <taxon>Gentianales</taxon>
        <taxon>Apocynaceae</taxon>
        <taxon>Rauvolfioideae</taxon>
        <taxon>Vinceae</taxon>
        <taxon>Catharanthinae</taxon>
        <taxon>Catharanthus</taxon>
    </lineage>
</organism>
<protein>
    <submittedName>
        <fullName evidence="1">Uncharacterized protein</fullName>
    </submittedName>
</protein>
<evidence type="ECO:0000313" key="1">
    <source>
        <dbReference type="EMBL" id="KAI5664032.1"/>
    </source>
</evidence>
<comment type="caution">
    <text evidence="1">The sequence shown here is derived from an EMBL/GenBank/DDBJ whole genome shotgun (WGS) entry which is preliminary data.</text>
</comment>
<dbReference type="EMBL" id="CM044705">
    <property type="protein sequence ID" value="KAI5664032.1"/>
    <property type="molecule type" value="Genomic_DNA"/>
</dbReference>
<sequence>MPVQNFDPFHESGHKKKQPTRGEKRGDLGGKGYHKPQQEISRHKECHGDYLFEYYEENPNVGQANYGGYYGGQQRDKALDKIKWKVPSFKERQVENLFTVRNYSDIVKVKIFIAEFSVHIKESSKTHLSSSRSVVPKPQESTYKDWPKKDKTHKVVFKDNSRPKVEEKSRLITNPTRCFKCNGWGHIAINCPTKRALVFCEDLNGWIKKDEDDCQ</sequence>
<name>A0ACC0ASN7_CATRO</name>
<evidence type="ECO:0000313" key="2">
    <source>
        <dbReference type="Proteomes" id="UP001060085"/>
    </source>
</evidence>
<keyword evidence="2" id="KW-1185">Reference proteome</keyword>
<proteinExistence type="predicted"/>
<dbReference type="Proteomes" id="UP001060085">
    <property type="component" value="Linkage Group LG05"/>
</dbReference>
<gene>
    <name evidence="1" type="ORF">M9H77_23355</name>
</gene>